<evidence type="ECO:0000313" key="1">
    <source>
        <dbReference type="EMBL" id="KAJ7378254.1"/>
    </source>
</evidence>
<gene>
    <name evidence="1" type="ORF">OS493_024203</name>
</gene>
<organism evidence="1 2">
    <name type="scientific">Desmophyllum pertusum</name>
    <dbReference type="NCBI Taxonomy" id="174260"/>
    <lineage>
        <taxon>Eukaryota</taxon>
        <taxon>Metazoa</taxon>
        <taxon>Cnidaria</taxon>
        <taxon>Anthozoa</taxon>
        <taxon>Hexacorallia</taxon>
        <taxon>Scleractinia</taxon>
        <taxon>Caryophylliina</taxon>
        <taxon>Caryophylliidae</taxon>
        <taxon>Desmophyllum</taxon>
    </lineage>
</organism>
<dbReference type="Proteomes" id="UP001163046">
    <property type="component" value="Unassembled WGS sequence"/>
</dbReference>
<keyword evidence="2" id="KW-1185">Reference proteome</keyword>
<accession>A0A9X0CYK8</accession>
<evidence type="ECO:0000313" key="2">
    <source>
        <dbReference type="Proteomes" id="UP001163046"/>
    </source>
</evidence>
<dbReference type="AlphaFoldDB" id="A0A9X0CYK8"/>
<dbReference type="OrthoDB" id="5944957at2759"/>
<sequence length="97" mass="10842">MQIPSGAKHFNSACTGPSCPRIIISYSYPYQWESNCNEINKGYLLYDDGCRNVFDGESNSECGYSWRSSKLSTHRVLYGYCGGNGIHSGLQGRLFVK</sequence>
<name>A0A9X0CYK8_9CNID</name>
<proteinExistence type="predicted"/>
<comment type="caution">
    <text evidence="1">The sequence shown here is derived from an EMBL/GenBank/DDBJ whole genome shotgun (WGS) entry which is preliminary data.</text>
</comment>
<protein>
    <submittedName>
        <fullName evidence="1">Uncharacterized protein</fullName>
    </submittedName>
</protein>
<dbReference type="EMBL" id="MU826368">
    <property type="protein sequence ID" value="KAJ7378254.1"/>
    <property type="molecule type" value="Genomic_DNA"/>
</dbReference>
<reference evidence="1" key="1">
    <citation type="submission" date="2023-01" db="EMBL/GenBank/DDBJ databases">
        <title>Genome assembly of the deep-sea coral Lophelia pertusa.</title>
        <authorList>
            <person name="Herrera S."/>
            <person name="Cordes E."/>
        </authorList>
    </citation>
    <scope>NUCLEOTIDE SEQUENCE</scope>
    <source>
        <strain evidence="1">USNM1676648</strain>
        <tissue evidence="1">Polyp</tissue>
    </source>
</reference>